<dbReference type="Gene3D" id="1.10.150.240">
    <property type="entry name" value="Putative phosphatase, domain 2"/>
    <property type="match status" value="1"/>
</dbReference>
<reference evidence="1 2" key="1">
    <citation type="journal article" date="2019" name="Nat. Microbiol.">
        <title>Mediterranean grassland soil C-N compound turnover is dependent on rainfall and depth, and is mediated by genomically divergent microorganisms.</title>
        <authorList>
            <person name="Diamond S."/>
            <person name="Andeer P.F."/>
            <person name="Li Z."/>
            <person name="Crits-Christoph A."/>
            <person name="Burstein D."/>
            <person name="Anantharaman K."/>
            <person name="Lane K.R."/>
            <person name="Thomas B.C."/>
            <person name="Pan C."/>
            <person name="Northen T.R."/>
            <person name="Banfield J.F."/>
        </authorList>
    </citation>
    <scope>NUCLEOTIDE SEQUENCE [LARGE SCALE GENOMIC DNA]</scope>
    <source>
        <strain evidence="1">WS_11</strain>
    </source>
</reference>
<organism evidence="1 2">
    <name type="scientific">Eiseniibacteriota bacterium</name>
    <dbReference type="NCBI Taxonomy" id="2212470"/>
    <lineage>
        <taxon>Bacteria</taxon>
        <taxon>Candidatus Eiseniibacteriota</taxon>
    </lineage>
</organism>
<dbReference type="PANTHER" id="PTHR43434:SF1">
    <property type="entry name" value="PHOSPHOGLYCOLATE PHOSPHATASE"/>
    <property type="match status" value="1"/>
</dbReference>
<name>A0A538U3K6_UNCEI</name>
<dbReference type="InterPro" id="IPR050155">
    <property type="entry name" value="HAD-like_hydrolase_sf"/>
</dbReference>
<evidence type="ECO:0000313" key="1">
    <source>
        <dbReference type="EMBL" id="TMQ70455.1"/>
    </source>
</evidence>
<dbReference type="SFLD" id="SFLDS00003">
    <property type="entry name" value="Haloacid_Dehalogenase"/>
    <property type="match status" value="1"/>
</dbReference>
<keyword evidence="1" id="KW-0378">Hydrolase</keyword>
<sequence>MLDTNATMPAMSTRVVWLFDIDGTLLFTDGAARDALSLAIRDEFGVADDLRDIPFAGRTDPLILADIMTKHGLAFRNGEESRFWATVYAHMDALMTPGRGYLLPGVHGLLDDVAAERAWVPALLTGNTAEMARIKLGHFGIAGRFAFGAYGEEAPDRNALARVAVARASDRFGVPAERCIVVGDTEHDIECARAAGARVVAVATGVRDREFLAARGPDLLMDDLSDPAPCLAMAKEVGA</sequence>
<dbReference type="InterPro" id="IPR023198">
    <property type="entry name" value="PGP-like_dom2"/>
</dbReference>
<dbReference type="InterPro" id="IPR036412">
    <property type="entry name" value="HAD-like_sf"/>
</dbReference>
<proteinExistence type="predicted"/>
<dbReference type="EMBL" id="VBPB01000223">
    <property type="protein sequence ID" value="TMQ70455.1"/>
    <property type="molecule type" value="Genomic_DNA"/>
</dbReference>
<dbReference type="AlphaFoldDB" id="A0A538U3K6"/>
<dbReference type="InterPro" id="IPR023214">
    <property type="entry name" value="HAD_sf"/>
</dbReference>
<dbReference type="Gene3D" id="3.40.50.1000">
    <property type="entry name" value="HAD superfamily/HAD-like"/>
    <property type="match status" value="1"/>
</dbReference>
<protein>
    <submittedName>
        <fullName evidence="1">Hydrolase</fullName>
    </submittedName>
</protein>
<dbReference type="SUPFAM" id="SSF56784">
    <property type="entry name" value="HAD-like"/>
    <property type="match status" value="1"/>
</dbReference>
<comment type="caution">
    <text evidence="1">The sequence shown here is derived from an EMBL/GenBank/DDBJ whole genome shotgun (WGS) entry which is preliminary data.</text>
</comment>
<dbReference type="SFLD" id="SFLDG01129">
    <property type="entry name" value="C1.5:_HAD__Beta-PGM__Phosphata"/>
    <property type="match status" value="1"/>
</dbReference>
<dbReference type="Proteomes" id="UP000319771">
    <property type="component" value="Unassembled WGS sequence"/>
</dbReference>
<dbReference type="PANTHER" id="PTHR43434">
    <property type="entry name" value="PHOSPHOGLYCOLATE PHOSPHATASE"/>
    <property type="match status" value="1"/>
</dbReference>
<dbReference type="GO" id="GO:0008967">
    <property type="term" value="F:phosphoglycolate phosphatase activity"/>
    <property type="evidence" value="ECO:0007669"/>
    <property type="project" value="TreeGrafter"/>
</dbReference>
<evidence type="ECO:0000313" key="2">
    <source>
        <dbReference type="Proteomes" id="UP000319771"/>
    </source>
</evidence>
<gene>
    <name evidence="1" type="ORF">E6K81_12535</name>
</gene>
<accession>A0A538U3K6</accession>
<dbReference type="Pfam" id="PF13242">
    <property type="entry name" value="Hydrolase_like"/>
    <property type="match status" value="1"/>
</dbReference>
<dbReference type="GO" id="GO:0006281">
    <property type="term" value="P:DNA repair"/>
    <property type="evidence" value="ECO:0007669"/>
    <property type="project" value="TreeGrafter"/>
</dbReference>